<name>A0A699GL86_TANCI</name>
<protein>
    <recommendedName>
        <fullName evidence="3">Synaptobrevin, longin-like domain protein</fullName>
    </recommendedName>
</protein>
<comment type="caution">
    <text evidence="2">The sequence shown here is derived from an EMBL/GenBank/DDBJ whole genome shotgun (WGS) entry which is preliminary data.</text>
</comment>
<feature type="compositionally biased region" description="Pro residues" evidence="1">
    <location>
        <begin position="273"/>
        <end position="287"/>
    </location>
</feature>
<evidence type="ECO:0000313" key="2">
    <source>
        <dbReference type="EMBL" id="GEU94845.1"/>
    </source>
</evidence>
<accession>A0A699GL86</accession>
<proteinExistence type="predicted"/>
<reference evidence="2" key="1">
    <citation type="journal article" date="2019" name="Sci. Rep.">
        <title>Draft genome of Tanacetum cinerariifolium, the natural source of mosquito coil.</title>
        <authorList>
            <person name="Yamashiro T."/>
            <person name="Shiraishi A."/>
            <person name="Satake H."/>
            <person name="Nakayama K."/>
        </authorList>
    </citation>
    <scope>NUCLEOTIDE SEQUENCE</scope>
</reference>
<evidence type="ECO:0000256" key="1">
    <source>
        <dbReference type="SAM" id="MobiDB-lite"/>
    </source>
</evidence>
<gene>
    <name evidence="2" type="ORF">Tci_066823</name>
</gene>
<sequence>MALAFADTHNMIAFLTKSDASKGFEQIIDFLNTSVIRYALMVNLTIYVSCIKQFWSSVSLKKTNDVVRLQALIDRKKVIITEDTVRQALRLDDADSIDCLPNEEIFVELVRMGYEKPPTKLTFYKAFFSAQLKFLIHTILQCMSAKRTVWNEFSSSMASAIICLATGRKFNFSKYIFDNLVRNVDSPSKFYMYPRFLQLMINAQIADLSSHNTKYTSPTLTQKVFANMRRVGKGFSGVDTLLFDGMLVPQQVQNDVVDAAEDGDAANEISAEPTPPSPTPATTPPPQQELIPSPSQLNLLHLHHHISLLLLNHHHPHHNNLLNMRISPTLSWLSLINSKAKGQEVGKEEKVESFMIQEIEEGGIDKLDANEDITLETVDVQGRLPESQAQVYHLDLEHADNVISMQEIDEAEPAEVEEVIKVVVAAKLMTEVVTTATTTATATPITVAPVPKASDPRRRRGVIIQDPEEAATASEIVQSEVKSKDKGKGILVKEPKPLKRQAQIKQDEAFSRELEAELNPKNFSDDFLLNAHKTMFEKPNVEANIWRNQRGRYGLAKVKSWKLLESYGVHIITFTTTQMILLVERGYPLIKFTLEQMLNNVRLEVKEESEMSLKLLRLQRIYAKGLLLLVKDLLLLVLIKAAG</sequence>
<dbReference type="AlphaFoldDB" id="A0A699GL86"/>
<feature type="region of interest" description="Disordered" evidence="1">
    <location>
        <begin position="267"/>
        <end position="292"/>
    </location>
</feature>
<evidence type="ECO:0008006" key="3">
    <source>
        <dbReference type="Google" id="ProtNLM"/>
    </source>
</evidence>
<dbReference type="EMBL" id="BKCJ010011164">
    <property type="protein sequence ID" value="GEU94845.1"/>
    <property type="molecule type" value="Genomic_DNA"/>
</dbReference>
<organism evidence="2">
    <name type="scientific">Tanacetum cinerariifolium</name>
    <name type="common">Dalmatian daisy</name>
    <name type="synonym">Chrysanthemum cinerariifolium</name>
    <dbReference type="NCBI Taxonomy" id="118510"/>
    <lineage>
        <taxon>Eukaryota</taxon>
        <taxon>Viridiplantae</taxon>
        <taxon>Streptophyta</taxon>
        <taxon>Embryophyta</taxon>
        <taxon>Tracheophyta</taxon>
        <taxon>Spermatophyta</taxon>
        <taxon>Magnoliopsida</taxon>
        <taxon>eudicotyledons</taxon>
        <taxon>Gunneridae</taxon>
        <taxon>Pentapetalae</taxon>
        <taxon>asterids</taxon>
        <taxon>campanulids</taxon>
        <taxon>Asterales</taxon>
        <taxon>Asteraceae</taxon>
        <taxon>Asteroideae</taxon>
        <taxon>Anthemideae</taxon>
        <taxon>Anthemidinae</taxon>
        <taxon>Tanacetum</taxon>
    </lineage>
</organism>